<dbReference type="OrthoDB" id="5870432at2759"/>
<dbReference type="AlphaFoldDB" id="A0A0C2BML0"/>
<reference evidence="1 2" key="1">
    <citation type="submission" date="2013-12" db="EMBL/GenBank/DDBJ databases">
        <title>Draft genome of the parsitic nematode Ancylostoma duodenale.</title>
        <authorList>
            <person name="Mitreva M."/>
        </authorList>
    </citation>
    <scope>NUCLEOTIDE SEQUENCE [LARGE SCALE GENOMIC DNA]</scope>
    <source>
        <strain evidence="1 2">Zhejiang</strain>
    </source>
</reference>
<keyword evidence="2" id="KW-1185">Reference proteome</keyword>
<dbReference type="EMBL" id="KN774228">
    <property type="protein sequence ID" value="KIH45043.1"/>
    <property type="molecule type" value="Genomic_DNA"/>
</dbReference>
<proteinExistence type="predicted"/>
<protein>
    <submittedName>
        <fullName evidence="1">Uncharacterized protein</fullName>
    </submittedName>
</protein>
<accession>A0A0C2BML0</accession>
<evidence type="ECO:0000313" key="2">
    <source>
        <dbReference type="Proteomes" id="UP000054047"/>
    </source>
</evidence>
<name>A0A0C2BML0_9BILA</name>
<organism evidence="1 2">
    <name type="scientific">Ancylostoma duodenale</name>
    <dbReference type="NCBI Taxonomy" id="51022"/>
    <lineage>
        <taxon>Eukaryota</taxon>
        <taxon>Metazoa</taxon>
        <taxon>Ecdysozoa</taxon>
        <taxon>Nematoda</taxon>
        <taxon>Chromadorea</taxon>
        <taxon>Rhabditida</taxon>
        <taxon>Rhabditina</taxon>
        <taxon>Rhabditomorpha</taxon>
        <taxon>Strongyloidea</taxon>
        <taxon>Ancylostomatidae</taxon>
        <taxon>Ancylostomatinae</taxon>
        <taxon>Ancylostoma</taxon>
    </lineage>
</organism>
<evidence type="ECO:0000313" key="1">
    <source>
        <dbReference type="EMBL" id="KIH45043.1"/>
    </source>
</evidence>
<gene>
    <name evidence="1" type="ORF">ANCDUO_24923</name>
</gene>
<dbReference type="Proteomes" id="UP000054047">
    <property type="component" value="Unassembled WGS sequence"/>
</dbReference>
<sequence length="141" mass="16121">MPKTRTRLTISAGYKCSELSFVDTKLVEELNLPVANESKLLVKIFGSKDIREDSHRVIEVQLLDRDERTHKFRLSDSSVTTSHAKTLSLTKEDLEFIQEKGIQLTSSMKDYQKPPQILLGCDQMWDMVEMAKEELPSGPHL</sequence>